<feature type="compositionally biased region" description="Low complexity" evidence="1">
    <location>
        <begin position="7"/>
        <end position="17"/>
    </location>
</feature>
<sequence>MGSHTRTVASSSSGATVADDDDDDTSDNGEDIADATDADNDTEEDEVVVGPKQSRQRIHEVPAKETTSDAKDILISHKESACHRGVRKIYSTWKFKW</sequence>
<comment type="caution">
    <text evidence="2">The sequence shown here is derived from an EMBL/GenBank/DDBJ whole genome shotgun (WGS) entry which is preliminary data.</text>
</comment>
<feature type="compositionally biased region" description="Basic and acidic residues" evidence="1">
    <location>
        <begin position="57"/>
        <end position="70"/>
    </location>
</feature>
<dbReference type="AlphaFoldDB" id="A0A9N9KVF1"/>
<organism evidence="2 3">
    <name type="scientific">Hymenoscyphus fraxineus</name>
    <dbReference type="NCBI Taxonomy" id="746836"/>
    <lineage>
        <taxon>Eukaryota</taxon>
        <taxon>Fungi</taxon>
        <taxon>Dikarya</taxon>
        <taxon>Ascomycota</taxon>
        <taxon>Pezizomycotina</taxon>
        <taxon>Leotiomycetes</taxon>
        <taxon>Helotiales</taxon>
        <taxon>Helotiaceae</taxon>
        <taxon>Hymenoscyphus</taxon>
    </lineage>
</organism>
<keyword evidence="3" id="KW-1185">Reference proteome</keyword>
<dbReference type="EMBL" id="CAJVRL010000047">
    <property type="protein sequence ID" value="CAG8952727.1"/>
    <property type="molecule type" value="Genomic_DNA"/>
</dbReference>
<dbReference type="Proteomes" id="UP000696280">
    <property type="component" value="Unassembled WGS sequence"/>
</dbReference>
<accession>A0A9N9KVF1</accession>
<gene>
    <name evidence="2" type="ORF">HYFRA_00008971</name>
</gene>
<protein>
    <submittedName>
        <fullName evidence="2">Uncharacterized protein</fullName>
    </submittedName>
</protein>
<evidence type="ECO:0000256" key="1">
    <source>
        <dbReference type="SAM" id="MobiDB-lite"/>
    </source>
</evidence>
<feature type="compositionally biased region" description="Acidic residues" evidence="1">
    <location>
        <begin position="18"/>
        <end position="47"/>
    </location>
</feature>
<evidence type="ECO:0000313" key="2">
    <source>
        <dbReference type="EMBL" id="CAG8952727.1"/>
    </source>
</evidence>
<name>A0A9N9KVF1_9HELO</name>
<evidence type="ECO:0000313" key="3">
    <source>
        <dbReference type="Proteomes" id="UP000696280"/>
    </source>
</evidence>
<feature type="region of interest" description="Disordered" evidence="1">
    <location>
        <begin position="1"/>
        <end position="70"/>
    </location>
</feature>
<reference evidence="2" key="1">
    <citation type="submission" date="2021-07" db="EMBL/GenBank/DDBJ databases">
        <authorList>
            <person name="Durling M."/>
        </authorList>
    </citation>
    <scope>NUCLEOTIDE SEQUENCE</scope>
</reference>
<proteinExistence type="predicted"/>